<accession>A0A6A3YLM4</accession>
<reference evidence="2 3" key="1">
    <citation type="submission" date="2018-08" db="EMBL/GenBank/DDBJ databases">
        <title>Genomic investigation of the strawberry pathogen Phytophthora fragariae indicates pathogenicity is determined by transcriptional variation in three key races.</title>
        <authorList>
            <person name="Adams T.M."/>
            <person name="Armitage A.D."/>
            <person name="Sobczyk M.K."/>
            <person name="Bates H.J."/>
            <person name="Dunwell J.M."/>
            <person name="Nellist C.F."/>
            <person name="Harrison R.J."/>
        </authorList>
    </citation>
    <scope>NUCLEOTIDE SEQUENCE [LARGE SCALE GENOMIC DNA]</scope>
    <source>
        <strain evidence="2 3">NOV-27</strain>
    </source>
</reference>
<dbReference type="Pfam" id="PF13358">
    <property type="entry name" value="DDE_3"/>
    <property type="match status" value="1"/>
</dbReference>
<dbReference type="PANTHER" id="PTHR33939:SF1">
    <property type="entry name" value="DUF4371 DOMAIN-CONTAINING PROTEIN"/>
    <property type="match status" value="1"/>
</dbReference>
<comment type="caution">
    <text evidence="2">The sequence shown here is derived from an EMBL/GenBank/DDBJ whole genome shotgun (WGS) entry which is preliminary data.</text>
</comment>
<dbReference type="AlphaFoldDB" id="A0A6A3YLM4"/>
<dbReference type="GO" id="GO:0003676">
    <property type="term" value="F:nucleic acid binding"/>
    <property type="evidence" value="ECO:0007669"/>
    <property type="project" value="InterPro"/>
</dbReference>
<dbReference type="InterPro" id="IPR036397">
    <property type="entry name" value="RNaseH_sf"/>
</dbReference>
<protein>
    <recommendedName>
        <fullName evidence="1">Tc1-like transposase DDE domain-containing protein</fullName>
    </recommendedName>
</protein>
<dbReference type="PANTHER" id="PTHR33939">
    <property type="entry name" value="PROTEIN CBG22215"/>
    <property type="match status" value="1"/>
</dbReference>
<dbReference type="EMBL" id="QXGB01000316">
    <property type="protein sequence ID" value="KAE9219719.1"/>
    <property type="molecule type" value="Genomic_DNA"/>
</dbReference>
<organism evidence="2 3">
    <name type="scientific">Phytophthora fragariae</name>
    <dbReference type="NCBI Taxonomy" id="53985"/>
    <lineage>
        <taxon>Eukaryota</taxon>
        <taxon>Sar</taxon>
        <taxon>Stramenopiles</taxon>
        <taxon>Oomycota</taxon>
        <taxon>Peronosporomycetes</taxon>
        <taxon>Peronosporales</taxon>
        <taxon>Peronosporaceae</taxon>
        <taxon>Phytophthora</taxon>
    </lineage>
</organism>
<evidence type="ECO:0000259" key="1">
    <source>
        <dbReference type="Pfam" id="PF13358"/>
    </source>
</evidence>
<sequence>MKTKRHQLSPAEKTLVVKVYSYFVEEAELGRNYGRDSRQRTAVATGFGVSTIQRVLAAYNSDPGTNFAAITPSTRGRKKKYKESEFNTLVRQYVVAQNRAMMPVTAQLICNYLEEVLNQDFNARTMRTYLNNMGFKHLRGQNRHYLAESVGNVAFRATYLSKRLSNRDARGHPVLPEVFLDESYCNVNHVAGKTWLTEDKVRYSTSGRGARCGDYNPPRRHYPGGVRQGFPHPLALIQKGWGWGEDDYHGNFDATLFEKWFTRLCVNLQAYGSCVIHMDGASYHKRQENPAPTRRTLKANIQKWLNDQGIPFDSNAFIPQLLELVKEHKPKPVYAAQRIATEHGHYLLYTPPYHPELQPIELVWGLVENKIALRPAKTLAELSSRLTTELARVKSKNWCKFYRRVLRFERKYLAELEECELVEDDDDDADPEDEVE</sequence>
<dbReference type="OrthoDB" id="128331at2759"/>
<dbReference type="Proteomes" id="UP000433483">
    <property type="component" value="Unassembled WGS sequence"/>
</dbReference>
<evidence type="ECO:0000313" key="2">
    <source>
        <dbReference type="EMBL" id="KAE9219719.1"/>
    </source>
</evidence>
<gene>
    <name evidence="2" type="ORF">PF005_g7765</name>
</gene>
<name>A0A6A3YLM4_9STRA</name>
<proteinExistence type="predicted"/>
<feature type="domain" description="Tc1-like transposase DDE" evidence="1">
    <location>
        <begin position="249"/>
        <end position="382"/>
    </location>
</feature>
<dbReference type="Gene3D" id="3.30.420.10">
    <property type="entry name" value="Ribonuclease H-like superfamily/Ribonuclease H"/>
    <property type="match status" value="1"/>
</dbReference>
<dbReference type="InterPro" id="IPR038717">
    <property type="entry name" value="Tc1-like_DDE_dom"/>
</dbReference>
<evidence type="ECO:0000313" key="3">
    <source>
        <dbReference type="Proteomes" id="UP000433483"/>
    </source>
</evidence>
<keyword evidence="3" id="KW-1185">Reference proteome</keyword>